<dbReference type="InterPro" id="IPR001349">
    <property type="entry name" value="Cyt_c_oxidase_su6a"/>
</dbReference>
<dbReference type="EMBL" id="OU963904">
    <property type="protein sequence ID" value="CAH0398263.1"/>
    <property type="molecule type" value="Genomic_DNA"/>
</dbReference>
<evidence type="ECO:0000313" key="8">
    <source>
        <dbReference type="EMBL" id="CAH0398263.1"/>
    </source>
</evidence>
<dbReference type="PANTHER" id="PTHR11504:SF0">
    <property type="entry name" value="CYTOCHROME C OXIDASE SUBUNIT"/>
    <property type="match status" value="1"/>
</dbReference>
<keyword evidence="9" id="KW-1185">Reference proteome</keyword>
<organism evidence="8 9">
    <name type="scientific">Chilo suppressalis</name>
    <name type="common">Asiatic rice borer moth</name>
    <dbReference type="NCBI Taxonomy" id="168631"/>
    <lineage>
        <taxon>Eukaryota</taxon>
        <taxon>Metazoa</taxon>
        <taxon>Ecdysozoa</taxon>
        <taxon>Arthropoda</taxon>
        <taxon>Hexapoda</taxon>
        <taxon>Insecta</taxon>
        <taxon>Pterygota</taxon>
        <taxon>Neoptera</taxon>
        <taxon>Endopterygota</taxon>
        <taxon>Lepidoptera</taxon>
        <taxon>Glossata</taxon>
        <taxon>Ditrysia</taxon>
        <taxon>Pyraloidea</taxon>
        <taxon>Crambidae</taxon>
        <taxon>Crambinae</taxon>
        <taxon>Chilo</taxon>
    </lineage>
</organism>
<keyword evidence="3" id="KW-0809">Transit peptide</keyword>
<protein>
    <recommendedName>
        <fullName evidence="10">Cytochrome c oxidase polypeptide VIa</fullName>
    </recommendedName>
</protein>
<accession>A0ABN8AZA4</accession>
<dbReference type="InterPro" id="IPR036418">
    <property type="entry name" value="Cyt_c_oxidase_su6a_sf"/>
</dbReference>
<dbReference type="PANTHER" id="PTHR11504">
    <property type="entry name" value="CYTOCHROME C OXIDASE POLYPEPTIDE VIA"/>
    <property type="match status" value="1"/>
</dbReference>
<sequence>MASILQRAAITYLRNNARASTHSATAGGHGGGWQLWKKLSFFVGMPAVGLGMLNAYLAHADGHHEHPPFVAYEYLRVRTKRFPWGEGQKSLFHNPDVNALPGGYENDH</sequence>
<dbReference type="Proteomes" id="UP001153292">
    <property type="component" value="Chromosome 11"/>
</dbReference>
<evidence type="ECO:0000256" key="3">
    <source>
        <dbReference type="ARBA" id="ARBA00022946"/>
    </source>
</evidence>
<keyword evidence="5" id="KW-0472">Membrane</keyword>
<dbReference type="Pfam" id="PF02046">
    <property type="entry name" value="COX6A"/>
    <property type="match status" value="1"/>
</dbReference>
<evidence type="ECO:0008006" key="10">
    <source>
        <dbReference type="Google" id="ProtNLM"/>
    </source>
</evidence>
<evidence type="ECO:0000256" key="2">
    <source>
        <dbReference type="ARBA" id="ARBA00022792"/>
    </source>
</evidence>
<evidence type="ECO:0000256" key="6">
    <source>
        <dbReference type="RuleBase" id="RU004396"/>
    </source>
</evidence>
<dbReference type="PIRSF" id="PIRSF000277">
    <property type="entry name" value="COX6A1"/>
    <property type="match status" value="1"/>
</dbReference>
<reference evidence="8" key="1">
    <citation type="submission" date="2021-12" db="EMBL/GenBank/DDBJ databases">
        <authorList>
            <person name="King R."/>
        </authorList>
    </citation>
    <scope>NUCLEOTIDE SEQUENCE</scope>
</reference>
<keyword evidence="2" id="KW-0999">Mitochondrion inner membrane</keyword>
<name>A0ABN8AZA4_CHISP</name>
<comment type="subcellular location">
    <subcellularLocation>
        <location evidence="1">Mitochondrion inner membrane</location>
    </subcellularLocation>
</comment>
<comment type="similarity">
    <text evidence="6">Belongs to the cytochrome c oxidase subunit 6A family.</text>
</comment>
<keyword evidence="4" id="KW-0496">Mitochondrion</keyword>
<evidence type="ECO:0000313" key="9">
    <source>
        <dbReference type="Proteomes" id="UP001153292"/>
    </source>
</evidence>
<dbReference type="SUPFAM" id="SSF81411">
    <property type="entry name" value="Mitochondrial cytochrome c oxidase subunit VIa"/>
    <property type="match status" value="1"/>
</dbReference>
<evidence type="ECO:0000256" key="1">
    <source>
        <dbReference type="ARBA" id="ARBA00004273"/>
    </source>
</evidence>
<evidence type="ECO:0000256" key="7">
    <source>
        <dbReference type="SAM" id="MobiDB-lite"/>
    </source>
</evidence>
<dbReference type="Gene3D" id="4.10.95.10">
    <property type="entry name" value="Cytochrome c oxidase, subunit VIa"/>
    <property type="match status" value="1"/>
</dbReference>
<proteinExistence type="inferred from homology"/>
<feature type="region of interest" description="Disordered" evidence="7">
    <location>
        <begin position="86"/>
        <end position="108"/>
    </location>
</feature>
<evidence type="ECO:0000256" key="4">
    <source>
        <dbReference type="ARBA" id="ARBA00023128"/>
    </source>
</evidence>
<evidence type="ECO:0000256" key="5">
    <source>
        <dbReference type="ARBA" id="ARBA00023136"/>
    </source>
</evidence>
<gene>
    <name evidence="8" type="ORF">CHILSU_LOCUS1378</name>
</gene>